<proteinExistence type="predicted"/>
<dbReference type="InterPro" id="IPR036915">
    <property type="entry name" value="Cyclin-like_sf"/>
</dbReference>
<dbReference type="SUPFAM" id="SSF47954">
    <property type="entry name" value="Cyclin-like"/>
    <property type="match status" value="1"/>
</dbReference>
<dbReference type="AlphaFoldDB" id="A0A3L6EIJ6"/>
<feature type="domain" description="Cyclin N-terminal" evidence="2">
    <location>
        <begin position="4"/>
        <end position="136"/>
    </location>
</feature>
<gene>
    <name evidence="3" type="primary">CYCD4-2_4</name>
    <name evidence="3" type="ORF">Zm00014a_038307</name>
</gene>
<dbReference type="Pfam" id="PF00134">
    <property type="entry name" value="Cyclin_N"/>
    <property type="match status" value="1"/>
</dbReference>
<dbReference type="InterPro" id="IPR046955">
    <property type="entry name" value="PHR1-like"/>
</dbReference>
<feature type="region of interest" description="Disordered" evidence="1">
    <location>
        <begin position="143"/>
        <end position="213"/>
    </location>
</feature>
<sequence>MSGLVEREREHMPRACYGERLHGGGLCIHREAIDWIWKAYTHYSFHPLTAYLAVNYLNRFLSLSECLSYRDVYHRCHFQEQGLDDATPLGGVCFALSLSLAAKMEEITVLQSLDLQVQRQLQLRIEEHARYLQKILEEQQKAGNVPLKAPTKAQATKSSPELTSDERTESEVDTISPRSPKNRNPGVDTECKSPGRIKRTKVQADLENEGLCS</sequence>
<evidence type="ECO:0000256" key="1">
    <source>
        <dbReference type="SAM" id="MobiDB-lite"/>
    </source>
</evidence>
<dbReference type="PANTHER" id="PTHR31499:SF79">
    <property type="entry name" value="HTH MYB-TYPE DOMAIN-CONTAINING PROTEIN"/>
    <property type="match status" value="1"/>
</dbReference>
<dbReference type="InterPro" id="IPR006671">
    <property type="entry name" value="Cyclin_N"/>
</dbReference>
<evidence type="ECO:0000259" key="2">
    <source>
        <dbReference type="Pfam" id="PF00134"/>
    </source>
</evidence>
<dbReference type="Proteomes" id="UP000251960">
    <property type="component" value="Chromosome 5"/>
</dbReference>
<dbReference type="Gene3D" id="1.10.472.10">
    <property type="entry name" value="Cyclin-like"/>
    <property type="match status" value="1"/>
</dbReference>
<dbReference type="PANTHER" id="PTHR31499">
    <property type="entry name" value="MYB FAMILY TRANSCRIPTION FACTOR PHL11"/>
    <property type="match status" value="1"/>
</dbReference>
<evidence type="ECO:0000313" key="3">
    <source>
        <dbReference type="EMBL" id="PWZ20872.1"/>
    </source>
</evidence>
<comment type="caution">
    <text evidence="3">The sequence shown here is derived from an EMBL/GenBank/DDBJ whole genome shotgun (WGS) entry which is preliminary data.</text>
</comment>
<feature type="compositionally biased region" description="Polar residues" evidence="1">
    <location>
        <begin position="153"/>
        <end position="162"/>
    </location>
</feature>
<accession>A0A3L6EIJ6</accession>
<organism evidence="3 4">
    <name type="scientific">Zea mays</name>
    <name type="common">Maize</name>
    <dbReference type="NCBI Taxonomy" id="4577"/>
    <lineage>
        <taxon>Eukaryota</taxon>
        <taxon>Viridiplantae</taxon>
        <taxon>Streptophyta</taxon>
        <taxon>Embryophyta</taxon>
        <taxon>Tracheophyta</taxon>
        <taxon>Spermatophyta</taxon>
        <taxon>Magnoliopsida</taxon>
        <taxon>Liliopsida</taxon>
        <taxon>Poales</taxon>
        <taxon>Poaceae</taxon>
        <taxon>PACMAD clade</taxon>
        <taxon>Panicoideae</taxon>
        <taxon>Andropogonodae</taxon>
        <taxon>Andropogoneae</taxon>
        <taxon>Tripsacinae</taxon>
        <taxon>Zea</taxon>
    </lineage>
</organism>
<protein>
    <submittedName>
        <fullName evidence="3">Cyclin-D4-2</fullName>
    </submittedName>
</protein>
<dbReference type="ExpressionAtlas" id="A0A3L6EIJ6">
    <property type="expression patterns" value="baseline and differential"/>
</dbReference>
<evidence type="ECO:0000313" key="4">
    <source>
        <dbReference type="Proteomes" id="UP000251960"/>
    </source>
</evidence>
<name>A0A3L6EIJ6_MAIZE</name>
<reference evidence="3 4" key="1">
    <citation type="journal article" date="2018" name="Nat. Genet.">
        <title>Extensive intraspecific gene order and gene structural variations between Mo17 and other maize genomes.</title>
        <authorList>
            <person name="Sun S."/>
            <person name="Zhou Y."/>
            <person name="Chen J."/>
            <person name="Shi J."/>
            <person name="Zhao H."/>
            <person name="Zhao H."/>
            <person name="Song W."/>
            <person name="Zhang M."/>
            <person name="Cui Y."/>
            <person name="Dong X."/>
            <person name="Liu H."/>
            <person name="Ma X."/>
            <person name="Jiao Y."/>
            <person name="Wang B."/>
            <person name="Wei X."/>
            <person name="Stein J.C."/>
            <person name="Glaubitz J.C."/>
            <person name="Lu F."/>
            <person name="Yu G."/>
            <person name="Liang C."/>
            <person name="Fengler K."/>
            <person name="Li B."/>
            <person name="Rafalski A."/>
            <person name="Schnable P.S."/>
            <person name="Ware D.H."/>
            <person name="Buckler E.S."/>
            <person name="Lai J."/>
        </authorList>
    </citation>
    <scope>NUCLEOTIDE SEQUENCE [LARGE SCALE GENOMIC DNA]</scope>
    <source>
        <strain evidence="4">cv. Missouri 17</strain>
        <tissue evidence="3">Seedling</tissue>
    </source>
</reference>
<dbReference type="EMBL" id="NCVQ01000006">
    <property type="protein sequence ID" value="PWZ20872.1"/>
    <property type="molecule type" value="Genomic_DNA"/>
</dbReference>
<dbReference type="GO" id="GO:0003700">
    <property type="term" value="F:DNA-binding transcription factor activity"/>
    <property type="evidence" value="ECO:0007669"/>
    <property type="project" value="InterPro"/>
</dbReference>